<comment type="cofactor">
    <cofactor evidence="1">
        <name>glutathione</name>
        <dbReference type="ChEBI" id="CHEBI:57925"/>
    </cofactor>
</comment>
<dbReference type="InterPro" id="IPR023352">
    <property type="entry name" value="MAPEG-like_dom_sf"/>
</dbReference>
<dbReference type="GO" id="GO:0048471">
    <property type="term" value="C:perinuclear region of cytoplasm"/>
    <property type="evidence" value="ECO:0007669"/>
    <property type="project" value="UniProtKB-SubCell"/>
</dbReference>
<organism evidence="31 32">
    <name type="scientific">Pleurodeles waltl</name>
    <name type="common">Iberian ribbed newt</name>
    <dbReference type="NCBI Taxonomy" id="8319"/>
    <lineage>
        <taxon>Eukaryota</taxon>
        <taxon>Metazoa</taxon>
        <taxon>Chordata</taxon>
        <taxon>Craniata</taxon>
        <taxon>Vertebrata</taxon>
        <taxon>Euteleostomi</taxon>
        <taxon>Amphibia</taxon>
        <taxon>Batrachia</taxon>
        <taxon>Caudata</taxon>
        <taxon>Salamandroidea</taxon>
        <taxon>Salamandridae</taxon>
        <taxon>Pleurodelinae</taxon>
        <taxon>Pleurodeles</taxon>
    </lineage>
</organism>
<evidence type="ECO:0000256" key="19">
    <source>
        <dbReference type="ARBA" id="ARBA00023160"/>
    </source>
</evidence>
<keyword evidence="15 30" id="KW-1133">Transmembrane helix</keyword>
<comment type="catalytic activity">
    <reaction evidence="24">
        <text>(5S)-hydroperoxy-(6E,8Z,11Z,14Z)-eicosatetraenoate + 2 glutathione = (5S)-hydroxy-(6E,8Z,11Z,14Z)-eicosatetraenoate + glutathione disulfide + H2O</text>
        <dbReference type="Rhea" id="RHEA:48620"/>
        <dbReference type="ChEBI" id="CHEBI:15377"/>
        <dbReference type="ChEBI" id="CHEBI:57450"/>
        <dbReference type="ChEBI" id="CHEBI:57925"/>
        <dbReference type="ChEBI" id="CHEBI:58297"/>
        <dbReference type="ChEBI" id="CHEBI:90632"/>
    </reaction>
</comment>
<comment type="pathway">
    <text evidence="4">Lipid metabolism; prostaglandin biosynthesis.</text>
</comment>
<protein>
    <recommendedName>
        <fullName evidence="25">Prostaglandin E synthase</fullName>
        <ecNumber evidence="7">2.5.1.18</ecNumber>
        <ecNumber evidence="6">5.3.99.3</ecNumber>
    </recommendedName>
    <alternativeName>
        <fullName evidence="28">Glutathione peroxidase PTGES</fullName>
    </alternativeName>
    <alternativeName>
        <fullName evidence="27">Glutathione transferase PTGES</fullName>
    </alternativeName>
    <alternativeName>
        <fullName evidence="26">Microsomal prostaglandin E synthase 1</fullName>
    </alternativeName>
</protein>
<dbReference type="Pfam" id="PF01124">
    <property type="entry name" value="MAPEG"/>
    <property type="match status" value="1"/>
</dbReference>
<evidence type="ECO:0000256" key="5">
    <source>
        <dbReference type="ARBA" id="ARBA00010459"/>
    </source>
</evidence>
<keyword evidence="9" id="KW-0644">Prostaglandin metabolism</keyword>
<proteinExistence type="inferred from homology"/>
<evidence type="ECO:0000256" key="11">
    <source>
        <dbReference type="ARBA" id="ARBA00022585"/>
    </source>
</evidence>
<comment type="catalytic activity">
    <reaction evidence="22">
        <text>prostaglandin G2 = (15S)-15-hydroperoxy-prostaglandin E2</text>
        <dbReference type="Rhea" id="RHEA:64364"/>
        <dbReference type="ChEBI" id="CHEBI:82629"/>
        <dbReference type="ChEBI" id="CHEBI:152564"/>
    </reaction>
    <physiologicalReaction direction="left-to-right" evidence="22">
        <dbReference type="Rhea" id="RHEA:64365"/>
    </physiologicalReaction>
</comment>
<evidence type="ECO:0000256" key="4">
    <source>
        <dbReference type="ARBA" id="ARBA00004702"/>
    </source>
</evidence>
<evidence type="ECO:0000256" key="1">
    <source>
        <dbReference type="ARBA" id="ARBA00001955"/>
    </source>
</evidence>
<keyword evidence="14" id="KW-0276">Fatty acid metabolism</keyword>
<evidence type="ECO:0000256" key="20">
    <source>
        <dbReference type="ARBA" id="ARBA00023235"/>
    </source>
</evidence>
<keyword evidence="11" id="KW-0643">Prostaglandin biosynthesis</keyword>
<evidence type="ECO:0000256" key="12">
    <source>
        <dbReference type="ARBA" id="ARBA00022679"/>
    </source>
</evidence>
<dbReference type="PANTHER" id="PTHR10689">
    <property type="entry name" value="MICROSOMAL GLUTATHIONE S-TRANSFERASE 1"/>
    <property type="match status" value="1"/>
</dbReference>
<evidence type="ECO:0000256" key="17">
    <source>
        <dbReference type="ARBA" id="ARBA00023098"/>
    </source>
</evidence>
<keyword evidence="18 30" id="KW-0472">Membrane</keyword>
<dbReference type="GO" id="GO:0050220">
    <property type="term" value="F:prostaglandin-E synthase activity"/>
    <property type="evidence" value="ECO:0007669"/>
    <property type="project" value="UniProtKB-EC"/>
</dbReference>
<dbReference type="FunFam" id="1.20.120.550:FF:000002">
    <property type="entry name" value="Microsomal glutathione S-transferase 1"/>
    <property type="match status" value="1"/>
</dbReference>
<evidence type="ECO:0000256" key="7">
    <source>
        <dbReference type="ARBA" id="ARBA00012452"/>
    </source>
</evidence>
<evidence type="ECO:0000256" key="15">
    <source>
        <dbReference type="ARBA" id="ARBA00022989"/>
    </source>
</evidence>
<keyword evidence="10" id="KW-0444">Lipid biosynthesis</keyword>
<evidence type="ECO:0000256" key="10">
    <source>
        <dbReference type="ARBA" id="ARBA00022516"/>
    </source>
</evidence>
<keyword evidence="16" id="KW-0560">Oxidoreductase</keyword>
<evidence type="ECO:0000256" key="3">
    <source>
        <dbReference type="ARBA" id="ARBA00004556"/>
    </source>
</evidence>
<keyword evidence="17" id="KW-0443">Lipid metabolism</keyword>
<dbReference type="SUPFAM" id="SSF161084">
    <property type="entry name" value="MAPEG domain-like"/>
    <property type="match status" value="1"/>
</dbReference>
<gene>
    <name evidence="31" type="ORF">NDU88_000364</name>
</gene>
<accession>A0AAV7Q3S8</accession>
<evidence type="ECO:0000256" key="13">
    <source>
        <dbReference type="ARBA" id="ARBA00022692"/>
    </source>
</evidence>
<evidence type="ECO:0000256" key="26">
    <source>
        <dbReference type="ARBA" id="ARBA00041613"/>
    </source>
</evidence>
<keyword evidence="19" id="KW-0275">Fatty acid biosynthesis</keyword>
<dbReference type="EMBL" id="JANPWB010000010">
    <property type="protein sequence ID" value="KAJ1133892.1"/>
    <property type="molecule type" value="Genomic_DNA"/>
</dbReference>
<dbReference type="GO" id="GO:0016491">
    <property type="term" value="F:oxidoreductase activity"/>
    <property type="evidence" value="ECO:0007669"/>
    <property type="project" value="UniProtKB-KW"/>
</dbReference>
<feature type="transmembrane region" description="Helical" evidence="30">
    <location>
        <begin position="12"/>
        <end position="31"/>
    </location>
</feature>
<dbReference type="GO" id="GO:0001516">
    <property type="term" value="P:prostaglandin biosynthetic process"/>
    <property type="evidence" value="ECO:0007669"/>
    <property type="project" value="UniProtKB-KW"/>
</dbReference>
<evidence type="ECO:0000256" key="27">
    <source>
        <dbReference type="ARBA" id="ARBA00042011"/>
    </source>
</evidence>
<dbReference type="EC" id="2.5.1.18" evidence="7"/>
<comment type="function">
    <text evidence="29">Terminal enzyme of the cyclooxygenase (COX)-2-mediated prostaglandin E2 (PGE2) biosynthetic pathway. Catalyzes the glutathione-dependent oxidoreduction of prostaglandin endoperoxide H2 (PGH2) to prostaglandin E2 (PGE2) in response to inflammatory stimuli. Plays a key role in inflammation response, fever and pain. Also catalyzes the oxidoreduction of endocannabinoids into prostaglandin glycerol esters and PGG2 into 15-hydroperoxy-PGE2. In addition, displays low glutathione transferase and glutathione-dependent peroxidase activities, toward 1-chloro-2,4-dinitrobenzene and 5-hydroperoxyicosatetraenoic acid (5-HPETE), respectively.</text>
</comment>
<evidence type="ECO:0000256" key="30">
    <source>
        <dbReference type="SAM" id="Phobius"/>
    </source>
</evidence>
<dbReference type="GO" id="GO:0016020">
    <property type="term" value="C:membrane"/>
    <property type="evidence" value="ECO:0007669"/>
    <property type="project" value="UniProtKB-SubCell"/>
</dbReference>
<comment type="similarity">
    <text evidence="5">Belongs to the MAPEG family.</text>
</comment>
<name>A0AAV7Q3S8_PLEWA</name>
<evidence type="ECO:0000256" key="14">
    <source>
        <dbReference type="ARBA" id="ARBA00022832"/>
    </source>
</evidence>
<evidence type="ECO:0000313" key="31">
    <source>
        <dbReference type="EMBL" id="KAJ1133892.1"/>
    </source>
</evidence>
<comment type="catalytic activity">
    <reaction evidence="21">
        <text>prostaglandin H2 = prostaglandin E2</text>
        <dbReference type="Rhea" id="RHEA:12893"/>
        <dbReference type="ChEBI" id="CHEBI:57405"/>
        <dbReference type="ChEBI" id="CHEBI:606564"/>
        <dbReference type="EC" id="5.3.99.3"/>
    </reaction>
    <physiologicalReaction direction="left-to-right" evidence="21">
        <dbReference type="Rhea" id="RHEA:12894"/>
    </physiologicalReaction>
</comment>
<evidence type="ECO:0000256" key="9">
    <source>
        <dbReference type="ARBA" id="ARBA00022501"/>
    </source>
</evidence>
<dbReference type="Proteomes" id="UP001066276">
    <property type="component" value="Chromosome 6"/>
</dbReference>
<keyword evidence="8" id="KW-0963">Cytoplasm</keyword>
<keyword evidence="32" id="KW-1185">Reference proteome</keyword>
<reference evidence="31" key="1">
    <citation type="journal article" date="2022" name="bioRxiv">
        <title>Sequencing and chromosome-scale assembly of the giantPleurodeles waltlgenome.</title>
        <authorList>
            <person name="Brown T."/>
            <person name="Elewa A."/>
            <person name="Iarovenko S."/>
            <person name="Subramanian E."/>
            <person name="Araus A.J."/>
            <person name="Petzold A."/>
            <person name="Susuki M."/>
            <person name="Suzuki K.-i.T."/>
            <person name="Hayashi T."/>
            <person name="Toyoda A."/>
            <person name="Oliveira C."/>
            <person name="Osipova E."/>
            <person name="Leigh N.D."/>
            <person name="Simon A."/>
            <person name="Yun M.H."/>
        </authorList>
    </citation>
    <scope>NUCLEOTIDE SEQUENCE</scope>
    <source>
        <strain evidence="31">20211129_DDA</strain>
        <tissue evidence="31">Liver</tissue>
    </source>
</reference>
<keyword evidence="20" id="KW-0413">Isomerase</keyword>
<dbReference type="InterPro" id="IPR001129">
    <property type="entry name" value="Membr-assoc_MAPEG"/>
</dbReference>
<evidence type="ECO:0000256" key="29">
    <source>
        <dbReference type="ARBA" id="ARBA00054772"/>
    </source>
</evidence>
<evidence type="ECO:0000256" key="28">
    <source>
        <dbReference type="ARBA" id="ARBA00042173"/>
    </source>
</evidence>
<feature type="transmembrane region" description="Helical" evidence="30">
    <location>
        <begin position="92"/>
        <end position="114"/>
    </location>
</feature>
<evidence type="ECO:0000256" key="23">
    <source>
        <dbReference type="ARBA" id="ARBA00036805"/>
    </source>
</evidence>
<evidence type="ECO:0000256" key="22">
    <source>
        <dbReference type="ARBA" id="ARBA00036040"/>
    </source>
</evidence>
<dbReference type="GO" id="GO:0004364">
    <property type="term" value="F:glutathione transferase activity"/>
    <property type="evidence" value="ECO:0007669"/>
    <property type="project" value="UniProtKB-EC"/>
</dbReference>
<evidence type="ECO:0000256" key="2">
    <source>
        <dbReference type="ARBA" id="ARBA00004141"/>
    </source>
</evidence>
<evidence type="ECO:0000256" key="18">
    <source>
        <dbReference type="ARBA" id="ARBA00023136"/>
    </source>
</evidence>
<evidence type="ECO:0000256" key="16">
    <source>
        <dbReference type="ARBA" id="ARBA00023002"/>
    </source>
</evidence>
<comment type="subcellular location">
    <subcellularLocation>
        <location evidence="3">Cytoplasm</location>
        <location evidence="3">Perinuclear region</location>
    </subcellularLocation>
    <subcellularLocation>
        <location evidence="2">Membrane</location>
        <topology evidence="2">Multi-pass membrane protein</topology>
    </subcellularLocation>
</comment>
<evidence type="ECO:0000313" key="32">
    <source>
        <dbReference type="Proteomes" id="UP001066276"/>
    </source>
</evidence>
<sequence length="146" mass="17059">MIENRVFCCFAFYATALVLKMFMIAILTGQLRLRRKAFMNPEDAIRHGSLEYVREDPDVERTRRCHRNDMENIYPFLFLGAVYSLLEPNPSVAKLHFLVFFLARMFYTAAYLLAFKAPMRSRSYTIAQVPCFSMGLQILYAMAPYL</sequence>
<evidence type="ECO:0000256" key="25">
    <source>
        <dbReference type="ARBA" id="ARBA00039926"/>
    </source>
</evidence>
<comment type="caution">
    <text evidence="31">The sequence shown here is derived from an EMBL/GenBank/DDBJ whole genome shotgun (WGS) entry which is preliminary data.</text>
</comment>
<evidence type="ECO:0000256" key="21">
    <source>
        <dbReference type="ARBA" id="ARBA00023931"/>
    </source>
</evidence>
<evidence type="ECO:0000256" key="8">
    <source>
        <dbReference type="ARBA" id="ARBA00022490"/>
    </source>
</evidence>
<dbReference type="PANTHER" id="PTHR10689:SF9">
    <property type="entry name" value="PROSTAGLANDIN E SYNTHASE"/>
    <property type="match status" value="1"/>
</dbReference>
<comment type="catalytic activity">
    <reaction evidence="23">
        <text>2-glyceryl-prostaglandin H2 = 2-glyceryl-prostaglandin E2</text>
        <dbReference type="Rhea" id="RHEA:53324"/>
        <dbReference type="ChEBI" id="CHEBI:85166"/>
        <dbReference type="ChEBI" id="CHEBI:137172"/>
    </reaction>
    <physiologicalReaction direction="left-to-right" evidence="23">
        <dbReference type="Rhea" id="RHEA:53325"/>
    </physiologicalReaction>
</comment>
<dbReference type="InterPro" id="IPR040162">
    <property type="entry name" value="MGST1-like"/>
</dbReference>
<keyword evidence="12" id="KW-0808">Transferase</keyword>
<evidence type="ECO:0000256" key="24">
    <source>
        <dbReference type="ARBA" id="ARBA00036848"/>
    </source>
</evidence>
<dbReference type="EC" id="5.3.99.3" evidence="6"/>
<dbReference type="AlphaFoldDB" id="A0AAV7Q3S8"/>
<evidence type="ECO:0000256" key="6">
    <source>
        <dbReference type="ARBA" id="ARBA00012203"/>
    </source>
</evidence>
<dbReference type="Gene3D" id="1.20.120.550">
    <property type="entry name" value="Membrane associated eicosanoid/glutathione metabolism-like domain"/>
    <property type="match status" value="1"/>
</dbReference>
<keyword evidence="13 30" id="KW-0812">Transmembrane</keyword>